<dbReference type="InterPro" id="IPR004146">
    <property type="entry name" value="DC1"/>
</dbReference>
<dbReference type="PANTHER" id="PTHR46288">
    <property type="entry name" value="PHORBOL-ESTER/DAG-TYPE DOMAIN-CONTAINING PROTEIN"/>
    <property type="match status" value="1"/>
</dbReference>
<dbReference type="InterPro" id="IPR046349">
    <property type="entry name" value="C1-like_sf"/>
</dbReference>
<reference evidence="4" key="2">
    <citation type="journal article" date="2018" name="BMC Genomics">
        <title>A manually annotated Actinidia chinensis var. chinensis (kiwifruit) genome highlights the challenges associated with draft genomes and gene prediction in plants.</title>
        <authorList>
            <person name="Pilkington S.M."/>
            <person name="Crowhurst R."/>
            <person name="Hilario E."/>
            <person name="Nardozza S."/>
            <person name="Fraser L."/>
            <person name="Peng Y."/>
            <person name="Gunaseelan K."/>
            <person name="Simpson R."/>
            <person name="Tahir J."/>
            <person name="Deroles S.C."/>
            <person name="Templeton K."/>
            <person name="Luo Z."/>
            <person name="Davy M."/>
            <person name="Cheng C."/>
            <person name="McNeilage M."/>
            <person name="Scaglione D."/>
            <person name="Liu Y."/>
            <person name="Zhang Q."/>
            <person name="Datson P."/>
            <person name="De Silva N."/>
            <person name="Gardiner S.E."/>
            <person name="Bassett H."/>
            <person name="Chagne D."/>
            <person name="McCallum J."/>
            <person name="Dzierzon H."/>
            <person name="Deng C."/>
            <person name="Wang Y.Y."/>
            <person name="Barron L."/>
            <person name="Manako K."/>
            <person name="Bowen J."/>
            <person name="Foster T.M."/>
            <person name="Erridge Z.A."/>
            <person name="Tiffin H."/>
            <person name="Waite C.N."/>
            <person name="Davies K.M."/>
            <person name="Grierson E.P."/>
            <person name="Laing W.A."/>
            <person name="Kirk R."/>
            <person name="Chen X."/>
            <person name="Wood M."/>
            <person name="Montefiori M."/>
            <person name="Brummell D.A."/>
            <person name="Schwinn K.E."/>
            <person name="Catanach A."/>
            <person name="Fullerton C."/>
            <person name="Li D."/>
            <person name="Meiyalaghan S."/>
            <person name="Nieuwenhuizen N."/>
            <person name="Read N."/>
            <person name="Prakash R."/>
            <person name="Hunter D."/>
            <person name="Zhang H."/>
            <person name="McKenzie M."/>
            <person name="Knabel M."/>
            <person name="Harris A."/>
            <person name="Allan A.C."/>
            <person name="Gleave A."/>
            <person name="Chen A."/>
            <person name="Janssen B.J."/>
            <person name="Plunkett B."/>
            <person name="Ampomah-Dwamena C."/>
            <person name="Voogd C."/>
            <person name="Leif D."/>
            <person name="Lafferty D."/>
            <person name="Souleyre E.J.F."/>
            <person name="Varkonyi-Gasic E."/>
            <person name="Gambi F."/>
            <person name="Hanley J."/>
            <person name="Yao J.L."/>
            <person name="Cheung J."/>
            <person name="David K.M."/>
            <person name="Warren B."/>
            <person name="Marsh K."/>
            <person name="Snowden K.C."/>
            <person name="Lin-Wang K."/>
            <person name="Brian L."/>
            <person name="Martinez-Sanchez M."/>
            <person name="Wang M."/>
            <person name="Ileperuma N."/>
            <person name="Macnee N."/>
            <person name="Campin R."/>
            <person name="McAtee P."/>
            <person name="Drummond R.S.M."/>
            <person name="Espley R.V."/>
            <person name="Ireland H.S."/>
            <person name="Wu R."/>
            <person name="Atkinson R.G."/>
            <person name="Karunairetnam S."/>
            <person name="Bulley S."/>
            <person name="Chunkath S."/>
            <person name="Hanley Z."/>
            <person name="Storey R."/>
            <person name="Thrimawithana A.H."/>
            <person name="Thomson S."/>
            <person name="David C."/>
            <person name="Testolin R."/>
            <person name="Huang H."/>
            <person name="Hellens R.P."/>
            <person name="Schaffer R.J."/>
        </authorList>
    </citation>
    <scope>NUCLEOTIDE SEQUENCE [LARGE SCALE GENOMIC DNA]</scope>
    <source>
        <strain evidence="4">cv. Red5</strain>
    </source>
</reference>
<dbReference type="InParanoid" id="A0A2R6RAD1"/>
<dbReference type="EMBL" id="NKQK01000008">
    <property type="protein sequence ID" value="PSS24503.1"/>
    <property type="molecule type" value="Genomic_DNA"/>
</dbReference>
<sequence length="373" mass="38823">MGKLNSQPDPTIHHFSHPHTLHLTNHQPQQTLALASCSSCKHTVSGCIYTCQSCNYFLHVKCAQMPQKIKHPFHQNHVLSLLPTPTYPEGFFNCHACQKQGNGFSYHCKACKIDLHVLCASMPMTISHQFHQHQLDLVFSPPYHNKSFSCDICKSSGSNHWLYRCGLCGFDAHLTCATTKPPIQATRAAPGFLPTYAPNNFANPLGGFGSVNRMNSYNFMNQATPGSFSGGSQAPTQQLFPGQMGGGDATARYLQAIMAGGTGTAELIQLMGSGGGNPQLMQALMGGAGGANAQLMQALVGAGGTSGGNSQLMQALMGAGGAGAGGGTAQLLQQLMGGGGGTAQLLQQLMGGGGANFDLSSLLGGLGGLGGLL</sequence>
<name>A0A2R6RAD1_ACTCC</name>
<proteinExistence type="predicted"/>
<dbReference type="OrthoDB" id="1877533at2759"/>
<protein>
    <submittedName>
        <fullName evidence="3">Nucleoredoxin</fullName>
    </submittedName>
</protein>
<dbReference type="SUPFAM" id="SSF57889">
    <property type="entry name" value="Cysteine-rich domain"/>
    <property type="match status" value="1"/>
</dbReference>
<accession>A0A2R6RAD1</accession>
<organism evidence="3 4">
    <name type="scientific">Actinidia chinensis var. chinensis</name>
    <name type="common">Chinese soft-hair kiwi</name>
    <dbReference type="NCBI Taxonomy" id="1590841"/>
    <lineage>
        <taxon>Eukaryota</taxon>
        <taxon>Viridiplantae</taxon>
        <taxon>Streptophyta</taxon>
        <taxon>Embryophyta</taxon>
        <taxon>Tracheophyta</taxon>
        <taxon>Spermatophyta</taxon>
        <taxon>Magnoliopsida</taxon>
        <taxon>eudicotyledons</taxon>
        <taxon>Gunneridae</taxon>
        <taxon>Pentapetalae</taxon>
        <taxon>asterids</taxon>
        <taxon>Ericales</taxon>
        <taxon>Actinidiaceae</taxon>
        <taxon>Actinidia</taxon>
    </lineage>
</organism>
<gene>
    <name evidence="3" type="ORF">CEY00_Acc09344</name>
</gene>
<evidence type="ECO:0000259" key="2">
    <source>
        <dbReference type="Pfam" id="PF03107"/>
    </source>
</evidence>
<feature type="domain" description="DC1" evidence="2">
    <location>
        <begin position="130"/>
        <end position="177"/>
    </location>
</feature>
<dbReference type="Gramene" id="PSS24503">
    <property type="protein sequence ID" value="PSS24503"/>
    <property type="gene ID" value="CEY00_Acc09344"/>
</dbReference>
<dbReference type="AlphaFoldDB" id="A0A2R6RAD1"/>
<evidence type="ECO:0000313" key="4">
    <source>
        <dbReference type="Proteomes" id="UP000241394"/>
    </source>
</evidence>
<reference evidence="3 4" key="1">
    <citation type="submission" date="2017-07" db="EMBL/GenBank/DDBJ databases">
        <title>An improved, manually edited Actinidia chinensis var. chinensis (kiwifruit) genome highlights the challenges associated with draft genomes and gene prediction in plants.</title>
        <authorList>
            <person name="Pilkington S."/>
            <person name="Crowhurst R."/>
            <person name="Hilario E."/>
            <person name="Nardozza S."/>
            <person name="Fraser L."/>
            <person name="Peng Y."/>
            <person name="Gunaseelan K."/>
            <person name="Simpson R."/>
            <person name="Tahir J."/>
            <person name="Deroles S."/>
            <person name="Templeton K."/>
            <person name="Luo Z."/>
            <person name="Davy M."/>
            <person name="Cheng C."/>
            <person name="Mcneilage M."/>
            <person name="Scaglione D."/>
            <person name="Liu Y."/>
            <person name="Zhang Q."/>
            <person name="Datson P."/>
            <person name="De Silva N."/>
            <person name="Gardiner S."/>
            <person name="Bassett H."/>
            <person name="Chagne D."/>
            <person name="Mccallum J."/>
            <person name="Dzierzon H."/>
            <person name="Deng C."/>
            <person name="Wang Y.-Y."/>
            <person name="Barron N."/>
            <person name="Manako K."/>
            <person name="Bowen J."/>
            <person name="Foster T."/>
            <person name="Erridge Z."/>
            <person name="Tiffin H."/>
            <person name="Waite C."/>
            <person name="Davies K."/>
            <person name="Grierson E."/>
            <person name="Laing W."/>
            <person name="Kirk R."/>
            <person name="Chen X."/>
            <person name="Wood M."/>
            <person name="Montefiori M."/>
            <person name="Brummell D."/>
            <person name="Schwinn K."/>
            <person name="Catanach A."/>
            <person name="Fullerton C."/>
            <person name="Li D."/>
            <person name="Meiyalaghan S."/>
            <person name="Nieuwenhuizen N."/>
            <person name="Read N."/>
            <person name="Prakash R."/>
            <person name="Hunter D."/>
            <person name="Zhang H."/>
            <person name="Mckenzie M."/>
            <person name="Knabel M."/>
            <person name="Harris A."/>
            <person name="Allan A."/>
            <person name="Chen A."/>
            <person name="Janssen B."/>
            <person name="Plunkett B."/>
            <person name="Dwamena C."/>
            <person name="Voogd C."/>
            <person name="Leif D."/>
            <person name="Lafferty D."/>
            <person name="Souleyre E."/>
            <person name="Varkonyi-Gasic E."/>
            <person name="Gambi F."/>
            <person name="Hanley J."/>
            <person name="Yao J.-L."/>
            <person name="Cheung J."/>
            <person name="David K."/>
            <person name="Warren B."/>
            <person name="Marsh K."/>
            <person name="Snowden K."/>
            <person name="Lin-Wang K."/>
            <person name="Brian L."/>
            <person name="Martinez-Sanchez M."/>
            <person name="Wang M."/>
            <person name="Ileperuma N."/>
            <person name="Macnee N."/>
            <person name="Campin R."/>
            <person name="Mcatee P."/>
            <person name="Drummond R."/>
            <person name="Espley R."/>
            <person name="Ireland H."/>
            <person name="Wu R."/>
            <person name="Atkinson R."/>
            <person name="Karunairetnam S."/>
            <person name="Bulley S."/>
            <person name="Chunkath S."/>
            <person name="Hanley Z."/>
            <person name="Storey R."/>
            <person name="Thrimawithana A."/>
            <person name="Thomson S."/>
            <person name="David C."/>
            <person name="Testolin R."/>
        </authorList>
    </citation>
    <scope>NUCLEOTIDE SEQUENCE [LARGE SCALE GENOMIC DNA]</scope>
    <source>
        <strain evidence="4">cv. Red5</strain>
        <tissue evidence="3">Young leaf</tissue>
    </source>
</reference>
<feature type="domain" description="DC1" evidence="2">
    <location>
        <begin position="72"/>
        <end position="120"/>
    </location>
</feature>
<dbReference type="Proteomes" id="UP000241394">
    <property type="component" value="Chromosome LG8"/>
</dbReference>
<feature type="domain" description="DC1" evidence="2">
    <location>
        <begin position="15"/>
        <end position="63"/>
    </location>
</feature>
<dbReference type="Pfam" id="PF03107">
    <property type="entry name" value="C1_2"/>
    <property type="match status" value="3"/>
</dbReference>
<evidence type="ECO:0000313" key="3">
    <source>
        <dbReference type="EMBL" id="PSS24503.1"/>
    </source>
</evidence>
<keyword evidence="1" id="KW-0677">Repeat</keyword>
<evidence type="ECO:0000256" key="1">
    <source>
        <dbReference type="ARBA" id="ARBA00022737"/>
    </source>
</evidence>
<comment type="caution">
    <text evidence="3">The sequence shown here is derived from an EMBL/GenBank/DDBJ whole genome shotgun (WGS) entry which is preliminary data.</text>
</comment>
<dbReference type="PANTHER" id="PTHR46288:SF80">
    <property type="entry name" value="CYSTEINE_HISTIDINE-RICH C1 DOMAIN FAMILY PROTEIN"/>
    <property type="match status" value="1"/>
</dbReference>
<dbReference type="OMA" id="MLQAMMS"/>
<keyword evidence="4" id="KW-1185">Reference proteome</keyword>